<dbReference type="PROSITE" id="PS50850">
    <property type="entry name" value="MFS"/>
    <property type="match status" value="1"/>
</dbReference>
<dbReference type="InterPro" id="IPR011701">
    <property type="entry name" value="MFS"/>
</dbReference>
<protein>
    <submittedName>
        <fullName evidence="8">Aflatoxin efflux pump AFLT</fullName>
    </submittedName>
</protein>
<dbReference type="CDD" id="cd17502">
    <property type="entry name" value="MFS_Azr1_MDR_like"/>
    <property type="match status" value="1"/>
</dbReference>
<feature type="transmembrane region" description="Helical" evidence="6">
    <location>
        <begin position="370"/>
        <end position="389"/>
    </location>
</feature>
<dbReference type="InterPro" id="IPR036259">
    <property type="entry name" value="MFS_trans_sf"/>
</dbReference>
<accession>A0AAQ3M9U5</accession>
<keyword evidence="3 6" id="KW-1133">Transmembrane helix</keyword>
<feature type="transmembrane region" description="Helical" evidence="6">
    <location>
        <begin position="504"/>
        <end position="526"/>
    </location>
</feature>
<dbReference type="GO" id="GO:0022857">
    <property type="term" value="F:transmembrane transporter activity"/>
    <property type="evidence" value="ECO:0007669"/>
    <property type="project" value="InterPro"/>
</dbReference>
<evidence type="ECO:0000256" key="2">
    <source>
        <dbReference type="ARBA" id="ARBA00022692"/>
    </source>
</evidence>
<feature type="compositionally biased region" description="Basic and acidic residues" evidence="5">
    <location>
        <begin position="1"/>
        <end position="11"/>
    </location>
</feature>
<dbReference type="SUPFAM" id="SSF103473">
    <property type="entry name" value="MFS general substrate transporter"/>
    <property type="match status" value="1"/>
</dbReference>
<dbReference type="AlphaFoldDB" id="A0AAQ3M9U5"/>
<feature type="transmembrane region" description="Helical" evidence="6">
    <location>
        <begin position="80"/>
        <end position="98"/>
    </location>
</feature>
<keyword evidence="9" id="KW-1185">Reference proteome</keyword>
<gene>
    <name evidence="8" type="ORF">R9X50_00653300</name>
</gene>
<dbReference type="FunFam" id="1.20.1250.20:FF:000196">
    <property type="entry name" value="MFS toxin efflux pump (AflT)"/>
    <property type="match status" value="1"/>
</dbReference>
<feature type="transmembrane region" description="Helical" evidence="6">
    <location>
        <begin position="311"/>
        <end position="332"/>
    </location>
</feature>
<organism evidence="8 9">
    <name type="scientific">Acrodontium crateriforme</name>
    <dbReference type="NCBI Taxonomy" id="150365"/>
    <lineage>
        <taxon>Eukaryota</taxon>
        <taxon>Fungi</taxon>
        <taxon>Dikarya</taxon>
        <taxon>Ascomycota</taxon>
        <taxon>Pezizomycotina</taxon>
        <taxon>Dothideomycetes</taxon>
        <taxon>Dothideomycetidae</taxon>
        <taxon>Mycosphaerellales</taxon>
        <taxon>Teratosphaeriaceae</taxon>
        <taxon>Acrodontium</taxon>
    </lineage>
</organism>
<feature type="compositionally biased region" description="Basic and acidic residues" evidence="5">
    <location>
        <begin position="539"/>
        <end position="555"/>
    </location>
</feature>
<evidence type="ECO:0000313" key="9">
    <source>
        <dbReference type="Proteomes" id="UP001303373"/>
    </source>
</evidence>
<feature type="transmembrane region" description="Helical" evidence="6">
    <location>
        <begin position="202"/>
        <end position="220"/>
    </location>
</feature>
<name>A0AAQ3M9U5_9PEZI</name>
<comment type="subcellular location">
    <subcellularLocation>
        <location evidence="1">Membrane</location>
        <topology evidence="1">Multi-pass membrane protein</topology>
    </subcellularLocation>
</comment>
<feature type="transmembrane region" description="Helical" evidence="6">
    <location>
        <begin position="270"/>
        <end position="290"/>
    </location>
</feature>
<dbReference type="PANTHER" id="PTHR23501">
    <property type="entry name" value="MAJOR FACILITATOR SUPERFAMILY"/>
    <property type="match status" value="1"/>
</dbReference>
<proteinExistence type="predicted"/>
<dbReference type="Pfam" id="PF07690">
    <property type="entry name" value="MFS_1"/>
    <property type="match status" value="1"/>
</dbReference>
<evidence type="ECO:0000256" key="4">
    <source>
        <dbReference type="ARBA" id="ARBA00023136"/>
    </source>
</evidence>
<dbReference type="Gene3D" id="1.20.1250.20">
    <property type="entry name" value="MFS general substrate transporter like domains"/>
    <property type="match status" value="1"/>
</dbReference>
<dbReference type="InterPro" id="IPR020846">
    <property type="entry name" value="MFS_dom"/>
</dbReference>
<feature type="transmembrane region" description="Helical" evidence="6">
    <location>
        <begin position="33"/>
        <end position="50"/>
    </location>
</feature>
<reference evidence="8 9" key="1">
    <citation type="submission" date="2023-11" db="EMBL/GenBank/DDBJ databases">
        <title>An acidophilic fungus is an integral part of prey digestion in a carnivorous sundew plant.</title>
        <authorList>
            <person name="Tsai I.J."/>
        </authorList>
    </citation>
    <scope>NUCLEOTIDE SEQUENCE [LARGE SCALE GENOMIC DNA]</scope>
    <source>
        <strain evidence="8">169a</strain>
    </source>
</reference>
<dbReference type="GO" id="GO:0005886">
    <property type="term" value="C:plasma membrane"/>
    <property type="evidence" value="ECO:0007669"/>
    <property type="project" value="TreeGrafter"/>
</dbReference>
<dbReference type="Gene3D" id="1.20.1720.10">
    <property type="entry name" value="Multidrug resistance protein D"/>
    <property type="match status" value="1"/>
</dbReference>
<feature type="transmembrane region" description="Helical" evidence="6">
    <location>
        <begin position="135"/>
        <end position="160"/>
    </location>
</feature>
<sequence length="576" mass="62118">MFGPKVEKNDEPVENVPANDEDDTHVYPSGLKLGLIIISIYIAMFLVALTDREPFTIQDKLIIATAIPSITNEFHTSNDIGWYGTAYLLCNAAFLPVFGKVYKVFNVKVVFLSAIVLFEIGSAVCGSAPNSIAFILGRAIAGMGAAAVQSGCLVAIVYAVPLAKRPKYQGGVGAVFGVSSILGPTLGGALTDSTTWRWCFYINLPFAVLVLPCIFFFLTIPERDDDKKSLKEKILQLNFEGLAALLPGVVCLCLALQWGGFTYSWNNGRIIALLVLAVVLLIGFVLIQIWRPERAMIPPKIFTQRSVVSGFVSTCCLGASQTLTLYYLPVWFQAIKGDSPVHSGIQLLALTLAMVVASIFSGIMTGKLGYYTPFLITGICLVATGTGLLNTLQVDTPIRTVIGFQILCGLGFGSSSQAPNLAAQTVLKRDDISIGVSLMMFGMTLFSAIFVQIGQNVLDNQLIKGLQKLVDITSQQIENAGATDLLSIIPAAKHEAALQVYNSALKMCFRVAVIMACIAIFGGATMEWRSVKKARKEAQAKEKTLEEGQTEEKTVEVGQAHDGVHSESESETKDKA</sequence>
<keyword evidence="2 6" id="KW-0812">Transmembrane</keyword>
<keyword evidence="4 6" id="KW-0472">Membrane</keyword>
<feature type="transmembrane region" description="Helical" evidence="6">
    <location>
        <begin position="344"/>
        <end position="363"/>
    </location>
</feature>
<dbReference type="PANTHER" id="PTHR23501:SF153">
    <property type="entry name" value="AFLATOXIN EFFLUX PUMP, PUTATIVE-RELATED"/>
    <property type="match status" value="1"/>
</dbReference>
<dbReference type="EMBL" id="CP138590">
    <property type="protein sequence ID" value="WPH03650.1"/>
    <property type="molecule type" value="Genomic_DNA"/>
</dbReference>
<feature type="transmembrane region" description="Helical" evidence="6">
    <location>
        <begin position="172"/>
        <end position="190"/>
    </location>
</feature>
<feature type="region of interest" description="Disordered" evidence="5">
    <location>
        <begin position="539"/>
        <end position="576"/>
    </location>
</feature>
<feature type="compositionally biased region" description="Basic and acidic residues" evidence="5">
    <location>
        <begin position="562"/>
        <end position="576"/>
    </location>
</feature>
<evidence type="ECO:0000256" key="6">
    <source>
        <dbReference type="SAM" id="Phobius"/>
    </source>
</evidence>
<evidence type="ECO:0000256" key="3">
    <source>
        <dbReference type="ARBA" id="ARBA00022989"/>
    </source>
</evidence>
<feature type="transmembrane region" description="Helical" evidence="6">
    <location>
        <begin position="434"/>
        <end position="453"/>
    </location>
</feature>
<feature type="transmembrane region" description="Helical" evidence="6">
    <location>
        <begin position="110"/>
        <end position="129"/>
    </location>
</feature>
<evidence type="ECO:0000256" key="5">
    <source>
        <dbReference type="SAM" id="MobiDB-lite"/>
    </source>
</evidence>
<evidence type="ECO:0000259" key="7">
    <source>
        <dbReference type="PROSITE" id="PS50850"/>
    </source>
</evidence>
<dbReference type="Proteomes" id="UP001303373">
    <property type="component" value="Chromosome 11"/>
</dbReference>
<feature type="transmembrane region" description="Helical" evidence="6">
    <location>
        <begin position="241"/>
        <end position="258"/>
    </location>
</feature>
<feature type="region of interest" description="Disordered" evidence="5">
    <location>
        <begin position="1"/>
        <end position="21"/>
    </location>
</feature>
<dbReference type="FunFam" id="1.20.1720.10:FF:000012">
    <property type="entry name" value="MFS toxin efflux pump (AflT)"/>
    <property type="match status" value="1"/>
</dbReference>
<evidence type="ECO:0000313" key="8">
    <source>
        <dbReference type="EMBL" id="WPH03650.1"/>
    </source>
</evidence>
<feature type="domain" description="Major facilitator superfamily (MFS) profile" evidence="7">
    <location>
        <begin position="36"/>
        <end position="576"/>
    </location>
</feature>
<evidence type="ECO:0000256" key="1">
    <source>
        <dbReference type="ARBA" id="ARBA00004141"/>
    </source>
</evidence>